<feature type="active site" description="Proton acceptor" evidence="18">
    <location>
        <position position="282"/>
    </location>
</feature>
<dbReference type="EC" id="1.3.5.1" evidence="5"/>
<dbReference type="Gene3D" id="4.10.80.40">
    <property type="entry name" value="succinate dehydrogenase protein domain"/>
    <property type="match status" value="1"/>
</dbReference>
<proteinExistence type="inferred from homology"/>
<dbReference type="FunFam" id="3.90.700.10:FF:000003">
    <property type="entry name" value="Fumarate reductase flavoprotein subunit"/>
    <property type="match status" value="1"/>
</dbReference>
<dbReference type="OrthoDB" id="9806724at2"/>
<reference evidence="22" key="1">
    <citation type="submission" date="2016-12" db="EMBL/GenBank/DDBJ databases">
        <title>Draft Genome Sequences od Carboxydothermus pertinax and islandicus, Hydrogenogenic Carboxydotrophic Bacteria.</title>
        <authorList>
            <person name="Fukuyama Y."/>
            <person name="Ohmae K."/>
            <person name="Yoneda Y."/>
            <person name="Yoshida T."/>
            <person name="Sako Y."/>
        </authorList>
    </citation>
    <scope>NUCLEOTIDE SEQUENCE [LARGE SCALE GENOMIC DNA]</scope>
    <source>
        <strain evidence="22">SET</strain>
    </source>
</reference>
<dbReference type="NCBIfam" id="NF004724">
    <property type="entry name" value="PRK06069.1"/>
    <property type="match status" value="1"/>
</dbReference>
<comment type="catalytic activity">
    <reaction evidence="16">
        <text>a menaquinone + succinate = a menaquinol + fumarate</text>
        <dbReference type="Rhea" id="RHEA:27834"/>
        <dbReference type="Rhea" id="RHEA-COMP:9537"/>
        <dbReference type="Rhea" id="RHEA-COMP:9539"/>
        <dbReference type="ChEBI" id="CHEBI:16374"/>
        <dbReference type="ChEBI" id="CHEBI:18151"/>
        <dbReference type="ChEBI" id="CHEBI:29806"/>
        <dbReference type="ChEBI" id="CHEBI:30031"/>
        <dbReference type="EC" id="1.3.5.1"/>
    </reaction>
</comment>
<evidence type="ECO:0000256" key="6">
    <source>
        <dbReference type="ARBA" id="ARBA00014044"/>
    </source>
</evidence>
<dbReference type="GO" id="GO:0008177">
    <property type="term" value="F:succinate dehydrogenase (quinone) activity"/>
    <property type="evidence" value="ECO:0007669"/>
    <property type="project" value="UniProtKB-EC"/>
</dbReference>
<evidence type="ECO:0000256" key="15">
    <source>
        <dbReference type="ARBA" id="ARBA00030461"/>
    </source>
</evidence>
<dbReference type="GO" id="GO:0005886">
    <property type="term" value="C:plasma membrane"/>
    <property type="evidence" value="ECO:0007669"/>
    <property type="project" value="UniProtKB-SubCell"/>
</dbReference>
<evidence type="ECO:0000256" key="10">
    <source>
        <dbReference type="ARBA" id="ARBA00022741"/>
    </source>
</evidence>
<comment type="subunit">
    <text evidence="4">Part of an enzyme complex containing four subunits: a flavoprotein (FrdA), an iron-sulfur protein (FrdB), and two hydrophobic anchor proteins (FrdC and FrdD).</text>
</comment>
<feature type="domain" description="Fumarate reductase/succinate dehydrogenase flavoprotein-like C-terminal" evidence="20">
    <location>
        <begin position="447"/>
        <end position="572"/>
    </location>
</feature>
<evidence type="ECO:0000259" key="19">
    <source>
        <dbReference type="Pfam" id="PF00890"/>
    </source>
</evidence>
<evidence type="ECO:0000256" key="11">
    <source>
        <dbReference type="ARBA" id="ARBA00022827"/>
    </source>
</evidence>
<comment type="subcellular location">
    <subcellularLocation>
        <location evidence="2">Cell membrane</location>
        <topology evidence="2">Peripheral membrane protein</topology>
        <orientation evidence="2">Cytoplasmic side</orientation>
    </subcellularLocation>
</comment>
<dbReference type="Pfam" id="PF02910">
    <property type="entry name" value="Succ_DH_flav_C"/>
    <property type="match status" value="1"/>
</dbReference>
<evidence type="ECO:0000256" key="1">
    <source>
        <dbReference type="ARBA" id="ARBA00001974"/>
    </source>
</evidence>
<evidence type="ECO:0000256" key="12">
    <source>
        <dbReference type="ARBA" id="ARBA00022982"/>
    </source>
</evidence>
<evidence type="ECO:0000256" key="14">
    <source>
        <dbReference type="ARBA" id="ARBA00023136"/>
    </source>
</evidence>
<keyword evidence="9" id="KW-0285">Flavoprotein</keyword>
<name>A0A1L8D415_9THEO</name>
<dbReference type="FunFam" id="4.10.80.40:FF:000003">
    <property type="entry name" value="Fumarate reductase flavoprotein subunit"/>
    <property type="match status" value="1"/>
</dbReference>
<accession>A0A1L8D415</accession>
<evidence type="ECO:0000256" key="9">
    <source>
        <dbReference type="ARBA" id="ARBA00022630"/>
    </source>
</evidence>
<evidence type="ECO:0000256" key="7">
    <source>
        <dbReference type="ARBA" id="ARBA00022448"/>
    </source>
</evidence>
<dbReference type="AlphaFoldDB" id="A0A1L8D415"/>
<dbReference type="Gene3D" id="1.20.58.100">
    <property type="entry name" value="Fumarate reductase/succinate dehydrogenase flavoprotein-like, C-terminal domain"/>
    <property type="match status" value="1"/>
</dbReference>
<protein>
    <recommendedName>
        <fullName evidence="6">Fumarate reductase flavoprotein subunit</fullName>
        <ecNumber evidence="5">1.3.5.1</ecNumber>
    </recommendedName>
    <alternativeName>
        <fullName evidence="15">Quinol-fumarate reductase flavoprotein subunit</fullName>
    </alternativeName>
</protein>
<evidence type="ECO:0000313" key="21">
    <source>
        <dbReference type="EMBL" id="GAV25854.1"/>
    </source>
</evidence>
<dbReference type="InterPro" id="IPR003953">
    <property type="entry name" value="FAD-dep_OxRdtase_2_FAD-bd"/>
</dbReference>
<evidence type="ECO:0000256" key="2">
    <source>
        <dbReference type="ARBA" id="ARBA00004413"/>
    </source>
</evidence>
<dbReference type="RefSeq" id="WP_075866063.1">
    <property type="nucleotide sequence ID" value="NZ_BDJL01000093.1"/>
</dbReference>
<dbReference type="InterPro" id="IPR030664">
    <property type="entry name" value="SdhA/FrdA/AprA"/>
</dbReference>
<evidence type="ECO:0000313" key="22">
    <source>
        <dbReference type="Proteomes" id="UP000187338"/>
    </source>
</evidence>
<dbReference type="NCBIfam" id="TIGR01812">
    <property type="entry name" value="sdhA_frdA_Gneg"/>
    <property type="match status" value="1"/>
</dbReference>
<keyword evidence="10" id="KW-0547">Nucleotide-binding</keyword>
<dbReference type="GO" id="GO:0033765">
    <property type="term" value="F:steroid dehydrogenase activity, acting on the CH-CH group of donors"/>
    <property type="evidence" value="ECO:0007669"/>
    <property type="project" value="UniProtKB-ARBA"/>
</dbReference>
<dbReference type="Gene3D" id="3.90.700.10">
    <property type="entry name" value="Succinate dehydrogenase/fumarate reductase flavoprotein, catalytic domain"/>
    <property type="match status" value="1"/>
</dbReference>
<keyword evidence="14" id="KW-0472">Membrane</keyword>
<dbReference type="GO" id="GO:0022900">
    <property type="term" value="P:electron transport chain"/>
    <property type="evidence" value="ECO:0007669"/>
    <property type="project" value="InterPro"/>
</dbReference>
<dbReference type="SUPFAM" id="SSF46977">
    <property type="entry name" value="Succinate dehydrogenase/fumarate reductase flavoprotein C-terminal domain"/>
    <property type="match status" value="1"/>
</dbReference>
<comment type="cofactor">
    <cofactor evidence="1">
        <name>FAD</name>
        <dbReference type="ChEBI" id="CHEBI:57692"/>
    </cofactor>
</comment>
<dbReference type="PANTHER" id="PTHR11632">
    <property type="entry name" value="SUCCINATE DEHYDROGENASE 2 FLAVOPROTEIN SUBUNIT"/>
    <property type="match status" value="1"/>
</dbReference>
<keyword evidence="7" id="KW-0813">Transport</keyword>
<evidence type="ECO:0000256" key="4">
    <source>
        <dbReference type="ARBA" id="ARBA00011591"/>
    </source>
</evidence>
<organism evidence="21 22">
    <name type="scientific">Carboxydothermus islandicus</name>
    <dbReference type="NCBI Taxonomy" id="661089"/>
    <lineage>
        <taxon>Bacteria</taxon>
        <taxon>Bacillati</taxon>
        <taxon>Bacillota</taxon>
        <taxon>Clostridia</taxon>
        <taxon>Thermoanaerobacterales</taxon>
        <taxon>Thermoanaerobacteraceae</taxon>
        <taxon>Carboxydothermus</taxon>
    </lineage>
</organism>
<keyword evidence="12" id="KW-0249">Electron transport</keyword>
<keyword evidence="8" id="KW-1003">Cell membrane</keyword>
<evidence type="ECO:0000256" key="3">
    <source>
        <dbReference type="ARBA" id="ARBA00008040"/>
    </source>
</evidence>
<evidence type="ECO:0000256" key="17">
    <source>
        <dbReference type="ARBA" id="ARBA00049220"/>
    </source>
</evidence>
<evidence type="ECO:0000256" key="5">
    <source>
        <dbReference type="ARBA" id="ARBA00012792"/>
    </source>
</evidence>
<evidence type="ECO:0000259" key="20">
    <source>
        <dbReference type="Pfam" id="PF02910"/>
    </source>
</evidence>
<dbReference type="InterPro" id="IPR027477">
    <property type="entry name" value="Succ_DH/fumarate_Rdtase_cat_sf"/>
</dbReference>
<comment type="similarity">
    <text evidence="3">Belongs to the FAD-dependent oxidoreductase 2 family. FRD/SDH subfamily.</text>
</comment>
<feature type="domain" description="FAD-dependent oxidoreductase 2 FAD-binding" evidence="19">
    <location>
        <begin position="9"/>
        <end position="391"/>
    </location>
</feature>
<dbReference type="Pfam" id="PF00890">
    <property type="entry name" value="FAD_binding_2"/>
    <property type="match status" value="1"/>
</dbReference>
<comment type="catalytic activity">
    <reaction evidence="17">
        <text>a quinone + succinate = fumarate + a quinol</text>
        <dbReference type="Rhea" id="RHEA:40523"/>
        <dbReference type="ChEBI" id="CHEBI:24646"/>
        <dbReference type="ChEBI" id="CHEBI:29806"/>
        <dbReference type="ChEBI" id="CHEBI:30031"/>
        <dbReference type="ChEBI" id="CHEBI:132124"/>
        <dbReference type="EC" id="1.3.5.1"/>
    </reaction>
</comment>
<dbReference type="Gene3D" id="3.50.50.60">
    <property type="entry name" value="FAD/NAD(P)-binding domain"/>
    <property type="match status" value="1"/>
</dbReference>
<dbReference type="InterPro" id="IPR037099">
    <property type="entry name" value="Fum_R/Succ_DH_flav-like_C_sf"/>
</dbReference>
<evidence type="ECO:0000256" key="18">
    <source>
        <dbReference type="PIRSR" id="PIRSR000171-1"/>
    </source>
</evidence>
<comment type="caution">
    <text evidence="21">The sequence shown here is derived from an EMBL/GenBank/DDBJ whole genome shotgun (WGS) entry which is preliminary data.</text>
</comment>
<dbReference type="PIRSF" id="PIRSF000171">
    <property type="entry name" value="SDHA_APRA_LASPO"/>
    <property type="match status" value="1"/>
</dbReference>
<dbReference type="STRING" id="661089.ciss_17870"/>
<dbReference type="GO" id="GO:0050660">
    <property type="term" value="F:flavin adenine dinucleotide binding"/>
    <property type="evidence" value="ECO:0007669"/>
    <property type="project" value="InterPro"/>
</dbReference>
<evidence type="ECO:0000256" key="13">
    <source>
        <dbReference type="ARBA" id="ARBA00023002"/>
    </source>
</evidence>
<keyword evidence="13" id="KW-0560">Oxidoreductase</keyword>
<keyword evidence="22" id="KW-1185">Reference proteome</keyword>
<dbReference type="SUPFAM" id="SSF51905">
    <property type="entry name" value="FAD/NAD(P)-binding domain"/>
    <property type="match status" value="1"/>
</dbReference>
<dbReference type="InterPro" id="IPR036188">
    <property type="entry name" value="FAD/NAD-bd_sf"/>
</dbReference>
<dbReference type="PRINTS" id="PR00368">
    <property type="entry name" value="FADPNR"/>
</dbReference>
<dbReference type="SUPFAM" id="SSF56425">
    <property type="entry name" value="Succinate dehydrogenase/fumarate reductase flavoprotein, catalytic domain"/>
    <property type="match status" value="1"/>
</dbReference>
<dbReference type="PRINTS" id="PR00411">
    <property type="entry name" value="PNDRDTASEI"/>
</dbReference>
<dbReference type="FunFam" id="1.20.58.100:FF:000001">
    <property type="entry name" value="Succinate dehydrogenase flavoprotein subunit (SdhA)"/>
    <property type="match status" value="1"/>
</dbReference>
<gene>
    <name evidence="21" type="ORF">ciss_17870</name>
</gene>
<evidence type="ECO:0000256" key="8">
    <source>
        <dbReference type="ARBA" id="ARBA00022475"/>
    </source>
</evidence>
<dbReference type="Proteomes" id="UP000187338">
    <property type="component" value="Unassembled WGS sequence"/>
</dbReference>
<keyword evidence="11" id="KW-0274">FAD</keyword>
<dbReference type="InterPro" id="IPR015939">
    <property type="entry name" value="Fum_Rdtase/Succ_DH_flav-like_C"/>
</dbReference>
<dbReference type="EMBL" id="BDJL01000093">
    <property type="protein sequence ID" value="GAV25854.1"/>
    <property type="molecule type" value="Genomic_DNA"/>
</dbReference>
<evidence type="ECO:0000256" key="16">
    <source>
        <dbReference type="ARBA" id="ARBA00034412"/>
    </source>
</evidence>
<dbReference type="InterPro" id="IPR014006">
    <property type="entry name" value="Succ_Dhase_FrdA_Gneg"/>
</dbReference>
<sequence length="572" mass="64276">MDVNILKHDLIIIGSGLAGLRAALEAAFLSKGELDIALVSKTQLLRPHSVCAEGGTGAALRIDEGDSPELHAWDTVKGSDFLADQDAVWRFVELIPQEILKLDHWGIPWARRENGKIDQRPFGGHSFPRAVFAADKTGFFEVHTMYDNLQRFSNVHRYDEVMVTSLLIEDGEYKGFTAIDLTRGEFLVFQSKALIIATGGACRIYGFTTYSYTVTGDGMAIAYRAGLPLKDMEFVQFHPTGLVPSGILITEAARGEGGYLINNLGERFMGKYAEKMMELAPRDIVSRSEMQEIEAGRGFTREDGLYYVLLDLTHLGREKINERLPLIREVAIKFAGIDPIEKPLPVRPVAHYSMGGIHVDIDGQTPVPGVYAAGEVACVSIHGANRLGTNSTAECLVWGGITGGKAYEYVKKQKAFPQLPKEMVQREEARIKEIFNKPNKESLYTIRKELREIMDKNVGVYRDEKGLSAALNKVRELIQRFKDCGLEDKSKYYNTDLVSYLEMENMLTLAEIIVLGALERKESRGGHARRDYPSRDDENWLKHTLAYYTPQGPRLEYLPVKITTWKPVERKY</sequence>
<dbReference type="PANTHER" id="PTHR11632:SF51">
    <property type="entry name" value="SUCCINATE DEHYDROGENASE [UBIQUINONE] FLAVOPROTEIN SUBUNIT, MITOCHONDRIAL"/>
    <property type="match status" value="1"/>
</dbReference>